<gene>
    <name evidence="2" type="ORF">P7K49_037643</name>
</gene>
<feature type="compositionally biased region" description="Polar residues" evidence="1">
    <location>
        <begin position="60"/>
        <end position="75"/>
    </location>
</feature>
<feature type="non-terminal residue" evidence="2">
    <location>
        <position position="104"/>
    </location>
</feature>
<dbReference type="Proteomes" id="UP001266305">
    <property type="component" value="Unassembled WGS sequence"/>
</dbReference>
<feature type="compositionally biased region" description="Basic and acidic residues" evidence="1">
    <location>
        <begin position="43"/>
        <end position="59"/>
    </location>
</feature>
<proteinExistence type="predicted"/>
<feature type="compositionally biased region" description="Basic residues" evidence="1">
    <location>
        <begin position="80"/>
        <end position="89"/>
    </location>
</feature>
<name>A0ABQ9TJ84_SAGOE</name>
<reference evidence="2 3" key="1">
    <citation type="submission" date="2023-05" db="EMBL/GenBank/DDBJ databases">
        <title>B98-5 Cell Line De Novo Hybrid Assembly: An Optical Mapping Approach.</title>
        <authorList>
            <person name="Kananen K."/>
            <person name="Auerbach J.A."/>
            <person name="Kautto E."/>
            <person name="Blachly J.S."/>
        </authorList>
    </citation>
    <scope>NUCLEOTIDE SEQUENCE [LARGE SCALE GENOMIC DNA]</scope>
    <source>
        <strain evidence="2">B95-8</strain>
        <tissue evidence="2">Cell line</tissue>
    </source>
</reference>
<sequence length="104" mass="11384">MAEAGGITCGGHIDITDQKRSPEGKPILRRKTVEVGGTTYGGETREDEIKSKRPDRNSQKEAQSNVQNVSGSSLSLFHATHPKKSKKTRTSQIKWPVNENLLPG</sequence>
<dbReference type="EMBL" id="JASSZA010000022">
    <property type="protein sequence ID" value="KAK2084610.1"/>
    <property type="molecule type" value="Genomic_DNA"/>
</dbReference>
<protein>
    <submittedName>
        <fullName evidence="2">Uncharacterized protein</fullName>
    </submittedName>
</protein>
<evidence type="ECO:0000313" key="3">
    <source>
        <dbReference type="Proteomes" id="UP001266305"/>
    </source>
</evidence>
<organism evidence="2 3">
    <name type="scientific">Saguinus oedipus</name>
    <name type="common">Cotton-top tamarin</name>
    <name type="synonym">Oedipomidas oedipus</name>
    <dbReference type="NCBI Taxonomy" id="9490"/>
    <lineage>
        <taxon>Eukaryota</taxon>
        <taxon>Metazoa</taxon>
        <taxon>Chordata</taxon>
        <taxon>Craniata</taxon>
        <taxon>Vertebrata</taxon>
        <taxon>Euteleostomi</taxon>
        <taxon>Mammalia</taxon>
        <taxon>Eutheria</taxon>
        <taxon>Euarchontoglires</taxon>
        <taxon>Primates</taxon>
        <taxon>Haplorrhini</taxon>
        <taxon>Platyrrhini</taxon>
        <taxon>Cebidae</taxon>
        <taxon>Callitrichinae</taxon>
        <taxon>Saguinus</taxon>
    </lineage>
</organism>
<feature type="region of interest" description="Disordered" evidence="1">
    <location>
        <begin position="1"/>
        <end position="104"/>
    </location>
</feature>
<feature type="compositionally biased region" description="Basic and acidic residues" evidence="1">
    <location>
        <begin position="14"/>
        <end position="23"/>
    </location>
</feature>
<accession>A0ABQ9TJ84</accession>
<evidence type="ECO:0000256" key="1">
    <source>
        <dbReference type="SAM" id="MobiDB-lite"/>
    </source>
</evidence>
<comment type="caution">
    <text evidence="2">The sequence shown here is derived from an EMBL/GenBank/DDBJ whole genome shotgun (WGS) entry which is preliminary data.</text>
</comment>
<evidence type="ECO:0000313" key="2">
    <source>
        <dbReference type="EMBL" id="KAK2084610.1"/>
    </source>
</evidence>
<keyword evidence="3" id="KW-1185">Reference proteome</keyword>